<dbReference type="GO" id="GO:0005525">
    <property type="term" value="F:GTP binding"/>
    <property type="evidence" value="ECO:0007669"/>
    <property type="project" value="InterPro"/>
</dbReference>
<dbReference type="GO" id="GO:0030488">
    <property type="term" value="P:tRNA methylation"/>
    <property type="evidence" value="ECO:0007669"/>
    <property type="project" value="TreeGrafter"/>
</dbReference>
<gene>
    <name evidence="2" type="ORF">GMBLW1_03210</name>
</gene>
<dbReference type="InterPro" id="IPR005225">
    <property type="entry name" value="Small_GTP-bd"/>
</dbReference>
<sequence>MSNCLTMQTRVAQLTPPGSAAIATIALVGPESWRVVQTRFATHLGNRLPDQPTSGRTWFGRLGDAIADEVILTVSAETPIPRVEIHCHGGRKIVELLMTMFESAGCIRCRWQELLQLQHPVHLGSAIVHDAMVALTQATTTRTAAILVDQWNGALNRAIDALDFSLRANDAGSAREQLHELTRWTHLGRHLTRPWSVVIAGPPNVGKSSLINALSGYSRSIVSPIPGTTRDIVKVALALDGWPVEIVDTAGVRDTHDRIEQAGIQLAWDKIALADVCIWMLDNADPVVWPAAQLRNLHTVWVRNKADLPMRWDPSLIPGSLPLVATTGEGLEAVIQAVVSELVPEIPPPGTAIPFTESWCERLEGALTSLEATGCQAAWDRLFRGFSGGK</sequence>
<feature type="domain" description="TrmE-type G" evidence="1">
    <location>
        <begin position="194"/>
        <end position="343"/>
    </location>
</feature>
<dbReference type="SUPFAM" id="SSF52540">
    <property type="entry name" value="P-loop containing nucleoside triphosphate hydrolases"/>
    <property type="match status" value="1"/>
</dbReference>
<dbReference type="EMBL" id="LR593887">
    <property type="protein sequence ID" value="VTS04646.1"/>
    <property type="molecule type" value="Genomic_DNA"/>
</dbReference>
<dbReference type="Gene3D" id="3.40.50.300">
    <property type="entry name" value="P-loop containing nucleotide triphosphate hydrolases"/>
    <property type="match status" value="1"/>
</dbReference>
<dbReference type="Pfam" id="PF01926">
    <property type="entry name" value="MMR_HSR1"/>
    <property type="match status" value="1"/>
</dbReference>
<dbReference type="PANTHER" id="PTHR42714">
    <property type="entry name" value="TRNA MODIFICATION GTPASE GTPBP3"/>
    <property type="match status" value="1"/>
</dbReference>
<name>A0A6C2YR57_9BACT</name>
<reference evidence="2" key="1">
    <citation type="submission" date="2019-04" db="EMBL/GenBank/DDBJ databases">
        <authorList>
            <consortium name="Science for Life Laboratories"/>
        </authorList>
    </citation>
    <scope>NUCLEOTIDE SEQUENCE</scope>
    <source>
        <strain evidence="2">MBLW1</strain>
    </source>
</reference>
<dbReference type="Gene3D" id="1.20.120.430">
    <property type="entry name" value="tRNA modification GTPase MnmE domain 2"/>
    <property type="match status" value="1"/>
</dbReference>
<dbReference type="GO" id="GO:0002098">
    <property type="term" value="P:tRNA wobble uridine modification"/>
    <property type="evidence" value="ECO:0007669"/>
    <property type="project" value="TreeGrafter"/>
</dbReference>
<keyword evidence="3" id="KW-1185">Reference proteome</keyword>
<proteinExistence type="predicted"/>
<dbReference type="InterPro" id="IPR027417">
    <property type="entry name" value="P-loop_NTPase"/>
</dbReference>
<evidence type="ECO:0000259" key="1">
    <source>
        <dbReference type="PROSITE" id="PS51709"/>
    </source>
</evidence>
<evidence type="ECO:0000313" key="2">
    <source>
        <dbReference type="EMBL" id="VIP03639.1"/>
    </source>
</evidence>
<organism evidence="2">
    <name type="scientific">Tuwongella immobilis</name>
    <dbReference type="NCBI Taxonomy" id="692036"/>
    <lineage>
        <taxon>Bacteria</taxon>
        <taxon>Pseudomonadati</taxon>
        <taxon>Planctomycetota</taxon>
        <taxon>Planctomycetia</taxon>
        <taxon>Gemmatales</taxon>
        <taxon>Gemmataceae</taxon>
        <taxon>Tuwongella</taxon>
    </lineage>
</organism>
<protein>
    <recommendedName>
        <fullName evidence="1">TrmE-type G domain-containing protein</fullName>
    </recommendedName>
</protein>
<dbReference type="SUPFAM" id="SSF103025">
    <property type="entry name" value="Folate-binding domain"/>
    <property type="match status" value="1"/>
</dbReference>
<dbReference type="Proteomes" id="UP000464378">
    <property type="component" value="Chromosome"/>
</dbReference>
<dbReference type="GO" id="GO:0005829">
    <property type="term" value="C:cytosol"/>
    <property type="evidence" value="ECO:0007669"/>
    <property type="project" value="TreeGrafter"/>
</dbReference>
<dbReference type="AlphaFoldDB" id="A0A6C2YR57"/>
<dbReference type="InterPro" id="IPR031168">
    <property type="entry name" value="G_TrmE"/>
</dbReference>
<dbReference type="CDD" id="cd04164">
    <property type="entry name" value="trmE"/>
    <property type="match status" value="1"/>
</dbReference>
<dbReference type="InParanoid" id="A0A6C2YR57"/>
<accession>A0A6C2YR57</accession>
<dbReference type="PANTHER" id="PTHR42714:SF2">
    <property type="entry name" value="TRNA MODIFICATION GTPASE GTPBP3, MITOCHONDRIAL"/>
    <property type="match status" value="1"/>
</dbReference>
<dbReference type="PROSITE" id="PS51709">
    <property type="entry name" value="G_TRME"/>
    <property type="match status" value="1"/>
</dbReference>
<dbReference type="InterPro" id="IPR006073">
    <property type="entry name" value="GTP-bd"/>
</dbReference>
<dbReference type="KEGG" id="tim:GMBLW1_03210"/>
<dbReference type="InterPro" id="IPR027368">
    <property type="entry name" value="MnmE_dom2"/>
</dbReference>
<dbReference type="NCBIfam" id="TIGR00231">
    <property type="entry name" value="small_GTP"/>
    <property type="match status" value="1"/>
</dbReference>
<dbReference type="EMBL" id="LR586016">
    <property type="protein sequence ID" value="VIP03639.1"/>
    <property type="molecule type" value="Genomic_DNA"/>
</dbReference>
<dbReference type="InterPro" id="IPR027266">
    <property type="entry name" value="TrmE/GcvT-like"/>
</dbReference>
<dbReference type="Gene3D" id="3.30.1360.120">
    <property type="entry name" value="Probable tRNA modification gtpase trme, domain 1"/>
    <property type="match status" value="1"/>
</dbReference>
<dbReference type="RefSeq" id="WP_162658809.1">
    <property type="nucleotide sequence ID" value="NZ_LR593887.1"/>
</dbReference>
<evidence type="ECO:0000313" key="3">
    <source>
        <dbReference type="Proteomes" id="UP000464378"/>
    </source>
</evidence>